<evidence type="ECO:0000259" key="2">
    <source>
        <dbReference type="Pfam" id="PF12697"/>
    </source>
</evidence>
<dbReference type="Pfam" id="PF12697">
    <property type="entry name" value="Abhydrolase_6"/>
    <property type="match status" value="1"/>
</dbReference>
<dbReference type="Proteomes" id="UP001515480">
    <property type="component" value="Unassembled WGS sequence"/>
</dbReference>
<gene>
    <name evidence="3" type="ORF">AB1Y20_020966</name>
</gene>
<dbReference type="Gene3D" id="3.40.50.1820">
    <property type="entry name" value="alpha/beta hydrolase"/>
    <property type="match status" value="1"/>
</dbReference>
<sequence>MLLLPLLRTPPPRAAARPPSVSFVNPLEVDGFGEDGGWGSHAAPSRLPLLLFLPGMDGSLTTPFMQYPELGRAFELACLCHADGLASRASFDQLADDCAAFVASQLGAGRQVLLVGESFGATLALGVLARLRAEESPLGVCLVNPATSYGRSALRRIGPSCAALPPPLYALSLLLLAALVLEPAQLPAFLALIASVRAPALLNRPEREAFLGRVALSAMLGVARGPQFAIGELLRVQIFSADDLAFRLSHWLEAGAAAVEEYLPRVDVPMLLIAGENDRLLPSVDEARRLMAMWPEKVRRGIVVVPAAGHASTLGTQLDLSAELFLAFGHELGANERGNPPSQERRPTGLATSGDDSFIWSNGLVRRTYEPLPVQEYGEWNRGGKKFPL</sequence>
<name>A0AB34JK70_PRYPA</name>
<dbReference type="SUPFAM" id="SSF53474">
    <property type="entry name" value="alpha/beta-Hydrolases"/>
    <property type="match status" value="1"/>
</dbReference>
<dbReference type="AlphaFoldDB" id="A0AB34JK70"/>
<feature type="region of interest" description="Disordered" evidence="1">
    <location>
        <begin position="335"/>
        <end position="355"/>
    </location>
</feature>
<proteinExistence type="predicted"/>
<dbReference type="PANTHER" id="PTHR22753:SF14">
    <property type="entry name" value="MONOACYLGLYCEROL_DIACYLGLYCEROL O-ACYLTRANSFERASE"/>
    <property type="match status" value="1"/>
</dbReference>
<accession>A0AB34JK70</accession>
<dbReference type="InterPro" id="IPR029058">
    <property type="entry name" value="AB_hydrolase_fold"/>
</dbReference>
<keyword evidence="4" id="KW-1185">Reference proteome</keyword>
<protein>
    <recommendedName>
        <fullName evidence="2">AB hydrolase-1 domain-containing protein</fullName>
    </recommendedName>
</protein>
<evidence type="ECO:0000313" key="3">
    <source>
        <dbReference type="EMBL" id="KAL1521297.1"/>
    </source>
</evidence>
<dbReference type="PANTHER" id="PTHR22753">
    <property type="entry name" value="TRANSMEMBRANE PROTEIN 68"/>
    <property type="match status" value="1"/>
</dbReference>
<dbReference type="InterPro" id="IPR000073">
    <property type="entry name" value="AB_hydrolase_1"/>
</dbReference>
<evidence type="ECO:0000313" key="4">
    <source>
        <dbReference type="Proteomes" id="UP001515480"/>
    </source>
</evidence>
<comment type="caution">
    <text evidence="3">The sequence shown here is derived from an EMBL/GenBank/DDBJ whole genome shotgun (WGS) entry which is preliminary data.</text>
</comment>
<dbReference type="EMBL" id="JBGBPQ010000007">
    <property type="protein sequence ID" value="KAL1521297.1"/>
    <property type="molecule type" value="Genomic_DNA"/>
</dbReference>
<organism evidence="3 4">
    <name type="scientific">Prymnesium parvum</name>
    <name type="common">Toxic golden alga</name>
    <dbReference type="NCBI Taxonomy" id="97485"/>
    <lineage>
        <taxon>Eukaryota</taxon>
        <taxon>Haptista</taxon>
        <taxon>Haptophyta</taxon>
        <taxon>Prymnesiophyceae</taxon>
        <taxon>Prymnesiales</taxon>
        <taxon>Prymnesiaceae</taxon>
        <taxon>Prymnesium</taxon>
    </lineage>
</organism>
<evidence type="ECO:0000256" key="1">
    <source>
        <dbReference type="SAM" id="MobiDB-lite"/>
    </source>
</evidence>
<dbReference type="GO" id="GO:0016020">
    <property type="term" value="C:membrane"/>
    <property type="evidence" value="ECO:0007669"/>
    <property type="project" value="TreeGrafter"/>
</dbReference>
<feature type="domain" description="AB hydrolase-1" evidence="2">
    <location>
        <begin position="51"/>
        <end position="312"/>
    </location>
</feature>
<reference evidence="3 4" key="1">
    <citation type="journal article" date="2024" name="Science">
        <title>Giant polyketide synthase enzymes in the biosynthesis of giant marine polyether toxins.</title>
        <authorList>
            <person name="Fallon T.R."/>
            <person name="Shende V.V."/>
            <person name="Wierzbicki I.H."/>
            <person name="Pendleton A.L."/>
            <person name="Watervoot N.F."/>
            <person name="Auber R.P."/>
            <person name="Gonzalez D.J."/>
            <person name="Wisecaver J.H."/>
            <person name="Moore B.S."/>
        </authorList>
    </citation>
    <scope>NUCLEOTIDE SEQUENCE [LARGE SCALE GENOMIC DNA]</scope>
    <source>
        <strain evidence="3 4">12B1</strain>
    </source>
</reference>